<accession>A0A1E4TAQ6</accession>
<evidence type="ECO:0000256" key="2">
    <source>
        <dbReference type="SAM" id="MobiDB-lite"/>
    </source>
</evidence>
<sequence>MHQITIAAQNKWIRFNFKSREIIATFPSKFTNIHSANQTRNRIVAASDSRLLLFNTSNMELVSDIETASVIKSLTTHGDLILITSGSFRLNSHDPMVKVYDIRLKAYRAPIAFPYGAAFVTFHPRLSGTVVIASPYGQVQIHSIERPQDFSIVYTSVYNIGITNLQISPSGQAIAFVDMSGMFHLLATTSYPRFNRSPETVAMPSSYYKPDSNPVAIDDYTYPLNSVGMPHYTRLLLSVWPSNQVVNVARPPVSIEPPSAPIVVLKDGTKIYQFQGKHRRYQTETKSHKESKSSSYQPKFRSELERAGISSNNPNKLLENEDTNLHDISKAYKQLCIQYSKFGASDFDFSFFNKTCFSGLETQLDYAYLNSFLQILRYIPVFYNLAMNHVARDCPNDLCLLCQAGFLFDMLEKSRGEHCRAANLYQTLSEYPVAQESGFLPKSSQMKNGSNLSGIVQAFAHFFLETIYLQATYAQTIPENTITDDLALIYNERKVCLECGAQTQNRIAHFALDLVYDFVTEDTTFESLLESSLSIKFQNTGSCSMCHRNAPFYNEKVLERLPECLTISCNVAGPENRGFWRRQGAPRRRLNIFQGNDSLAIFNSEAPVYASEGLAEYELTGILAEVTDQSDCSHLVAIVKVPEDLEANKPSKWYLFNDFLVKELSEDEAVNFTPVWKIPSLLCYRKKNSVRDSFDKSWKESINKSVLYDATSINNVNQPYVFSEEDQLDENSLLAIDAEFVCLQEAEKEEKSDGSVRFIQPSQLSLARVSVLKAESGTEDCTTVIDDWIMTKQDVVDYVTKFSGIKEGDLDPRTSTHPLVPLRKAYRKLWVLLNLGCVFVGHGLQNDFRTINLHVRAEQIRDT</sequence>
<feature type="non-terminal residue" evidence="4">
    <location>
        <position position="863"/>
    </location>
</feature>
<dbReference type="SUPFAM" id="SSF53098">
    <property type="entry name" value="Ribonuclease H-like"/>
    <property type="match status" value="1"/>
</dbReference>
<dbReference type="Gene3D" id="3.90.70.10">
    <property type="entry name" value="Cysteine proteinases"/>
    <property type="match status" value="1"/>
</dbReference>
<dbReference type="AlphaFoldDB" id="A0A1E4TAQ6"/>
<evidence type="ECO:0000259" key="3">
    <source>
        <dbReference type="PROSITE" id="PS50235"/>
    </source>
</evidence>
<gene>
    <name evidence="4" type="ORF">CANCADRAFT_32279</name>
</gene>
<evidence type="ECO:0000256" key="1">
    <source>
        <dbReference type="ARBA" id="ARBA00022574"/>
    </source>
</evidence>
<dbReference type="InterPro" id="IPR036397">
    <property type="entry name" value="RNaseH_sf"/>
</dbReference>
<dbReference type="Proteomes" id="UP000095023">
    <property type="component" value="Unassembled WGS sequence"/>
</dbReference>
<dbReference type="InterPro" id="IPR036322">
    <property type="entry name" value="WD40_repeat_dom_sf"/>
</dbReference>
<dbReference type="PANTHER" id="PTHR15728">
    <property type="entry name" value="DEADENYLATION COMPLEX CATALYTIC SUBUNIT PAN2"/>
    <property type="match status" value="1"/>
</dbReference>
<dbReference type="InterPro" id="IPR050785">
    <property type="entry name" value="PAN2-PAN3_catalytic_subunit"/>
</dbReference>
<keyword evidence="5" id="KW-1185">Reference proteome</keyword>
<dbReference type="GO" id="GO:0000932">
    <property type="term" value="C:P-body"/>
    <property type="evidence" value="ECO:0007669"/>
    <property type="project" value="TreeGrafter"/>
</dbReference>
<dbReference type="InterPro" id="IPR028881">
    <property type="entry name" value="PAN2_UCH_dom"/>
</dbReference>
<feature type="region of interest" description="Disordered" evidence="2">
    <location>
        <begin position="278"/>
        <end position="297"/>
    </location>
</feature>
<dbReference type="SUPFAM" id="SSF54001">
    <property type="entry name" value="Cysteine proteinases"/>
    <property type="match status" value="1"/>
</dbReference>
<dbReference type="Gene3D" id="3.30.420.10">
    <property type="entry name" value="Ribonuclease H-like superfamily/Ribonuclease H"/>
    <property type="match status" value="1"/>
</dbReference>
<dbReference type="InterPro" id="IPR012337">
    <property type="entry name" value="RNaseH-like_sf"/>
</dbReference>
<dbReference type="PANTHER" id="PTHR15728:SF0">
    <property type="entry name" value="PAN2-PAN3 DEADENYLATION COMPLEX CATALYTIC SUBUNIT PAN2"/>
    <property type="match status" value="1"/>
</dbReference>
<dbReference type="InterPro" id="IPR028889">
    <property type="entry name" value="USP"/>
</dbReference>
<dbReference type="Gene3D" id="2.130.10.10">
    <property type="entry name" value="YVTN repeat-like/Quinoprotein amine dehydrogenase"/>
    <property type="match status" value="1"/>
</dbReference>
<dbReference type="GO" id="GO:0031251">
    <property type="term" value="C:PAN complex"/>
    <property type="evidence" value="ECO:0007669"/>
    <property type="project" value="TreeGrafter"/>
</dbReference>
<dbReference type="GO" id="GO:0000289">
    <property type="term" value="P:nuclear-transcribed mRNA poly(A) tail shortening"/>
    <property type="evidence" value="ECO:0007669"/>
    <property type="project" value="TreeGrafter"/>
</dbReference>
<dbReference type="SUPFAM" id="SSF50978">
    <property type="entry name" value="WD40 repeat-like"/>
    <property type="match status" value="1"/>
</dbReference>
<dbReference type="InterPro" id="IPR015943">
    <property type="entry name" value="WD40/YVTN_repeat-like_dom_sf"/>
</dbReference>
<dbReference type="Pfam" id="PF00929">
    <property type="entry name" value="RNase_T"/>
    <property type="match status" value="1"/>
</dbReference>
<dbReference type="GO" id="GO:0004535">
    <property type="term" value="F:poly(A)-specific ribonuclease activity"/>
    <property type="evidence" value="ECO:0007669"/>
    <property type="project" value="TreeGrafter"/>
</dbReference>
<feature type="compositionally biased region" description="Basic and acidic residues" evidence="2">
    <location>
        <begin position="281"/>
        <end position="292"/>
    </location>
</feature>
<organism evidence="4 5">
    <name type="scientific">Tortispora caseinolytica NRRL Y-17796</name>
    <dbReference type="NCBI Taxonomy" id="767744"/>
    <lineage>
        <taxon>Eukaryota</taxon>
        <taxon>Fungi</taxon>
        <taxon>Dikarya</taxon>
        <taxon>Ascomycota</taxon>
        <taxon>Saccharomycotina</taxon>
        <taxon>Trigonopsidomycetes</taxon>
        <taxon>Trigonopsidales</taxon>
        <taxon>Trigonopsidaceae</taxon>
        <taxon>Tortispora</taxon>
    </lineage>
</organism>
<evidence type="ECO:0000313" key="5">
    <source>
        <dbReference type="Proteomes" id="UP000095023"/>
    </source>
</evidence>
<dbReference type="OrthoDB" id="16516at2759"/>
<feature type="domain" description="USP" evidence="3">
    <location>
        <begin position="358"/>
        <end position="687"/>
    </location>
</feature>
<dbReference type="InterPro" id="IPR038765">
    <property type="entry name" value="Papain-like_cys_pep_sf"/>
</dbReference>
<dbReference type="EMBL" id="KV453843">
    <property type="protein sequence ID" value="ODV88811.1"/>
    <property type="molecule type" value="Genomic_DNA"/>
</dbReference>
<reference evidence="5" key="1">
    <citation type="submission" date="2016-02" db="EMBL/GenBank/DDBJ databases">
        <title>Comparative genomics of biotechnologically important yeasts.</title>
        <authorList>
            <consortium name="DOE Joint Genome Institute"/>
            <person name="Riley R."/>
            <person name="Haridas S."/>
            <person name="Wolfe K.H."/>
            <person name="Lopes M.R."/>
            <person name="Hittinger C.T."/>
            <person name="Goker M."/>
            <person name="Salamov A."/>
            <person name="Wisecaver J."/>
            <person name="Long T.M."/>
            <person name="Aerts A.L."/>
            <person name="Barry K."/>
            <person name="Choi C."/>
            <person name="Clum A."/>
            <person name="Coughlan A.Y."/>
            <person name="Deshpande S."/>
            <person name="Douglass A.P."/>
            <person name="Hanson S.J."/>
            <person name="Klenk H.-P."/>
            <person name="Labutti K."/>
            <person name="Lapidus A."/>
            <person name="Lindquist E."/>
            <person name="Lipzen A."/>
            <person name="Meier-Kolthoff J.P."/>
            <person name="Ohm R.A."/>
            <person name="Otillar R.P."/>
            <person name="Pangilinan J."/>
            <person name="Peng Y."/>
            <person name="Rokas A."/>
            <person name="Rosa C.A."/>
            <person name="Scheuner C."/>
            <person name="Sibirny A.A."/>
            <person name="Slot J.C."/>
            <person name="Stielow J.B."/>
            <person name="Sun H."/>
            <person name="Kurtzman C.P."/>
            <person name="Blackwell M."/>
            <person name="Jeffries T.W."/>
            <person name="Grigoriev I.V."/>
        </authorList>
    </citation>
    <scope>NUCLEOTIDE SEQUENCE [LARGE SCALE GENOMIC DNA]</scope>
    <source>
        <strain evidence="5">NRRL Y-17796</strain>
    </source>
</reference>
<name>A0A1E4TAQ6_9ASCO</name>
<proteinExistence type="predicted"/>
<dbReference type="Pfam" id="PF13423">
    <property type="entry name" value="UCH_1"/>
    <property type="match status" value="1"/>
</dbReference>
<protein>
    <recommendedName>
        <fullName evidence="3">USP domain-containing protein</fullName>
    </recommendedName>
</protein>
<dbReference type="GO" id="GO:0003676">
    <property type="term" value="F:nucleic acid binding"/>
    <property type="evidence" value="ECO:0007669"/>
    <property type="project" value="InterPro"/>
</dbReference>
<evidence type="ECO:0000313" key="4">
    <source>
        <dbReference type="EMBL" id="ODV88811.1"/>
    </source>
</evidence>
<dbReference type="InterPro" id="IPR013520">
    <property type="entry name" value="Ribonucl_H"/>
</dbReference>
<dbReference type="PROSITE" id="PS50235">
    <property type="entry name" value="USP_3"/>
    <property type="match status" value="1"/>
</dbReference>
<keyword evidence="1" id="KW-0853">WD repeat</keyword>